<proteinExistence type="predicted"/>
<evidence type="ECO:0000259" key="1">
    <source>
        <dbReference type="Pfam" id="PF24906"/>
    </source>
</evidence>
<evidence type="ECO:0000313" key="3">
    <source>
        <dbReference type="EMBL" id="VFT77490.1"/>
    </source>
</evidence>
<evidence type="ECO:0000313" key="2">
    <source>
        <dbReference type="EMBL" id="KAF0720471.1"/>
    </source>
</evidence>
<dbReference type="PANTHER" id="PTHR31827:SF1">
    <property type="entry name" value="EMB|CAB89363.1"/>
    <property type="match status" value="1"/>
</dbReference>
<evidence type="ECO:0000313" key="4">
    <source>
        <dbReference type="Proteomes" id="UP000332933"/>
    </source>
</evidence>
<gene>
    <name evidence="3" type="primary">Aste57867_264</name>
    <name evidence="2" type="ORF">As57867_000264</name>
    <name evidence="3" type="ORF">ASTE57867_264</name>
</gene>
<dbReference type="OrthoDB" id="73726at2759"/>
<dbReference type="AlphaFoldDB" id="A0A485K2L9"/>
<dbReference type="InterPro" id="IPR056866">
    <property type="entry name" value="Znf_WRKY19"/>
</dbReference>
<reference evidence="3 4" key="1">
    <citation type="submission" date="2019-03" db="EMBL/GenBank/DDBJ databases">
        <authorList>
            <person name="Gaulin E."/>
            <person name="Dumas B."/>
        </authorList>
    </citation>
    <scope>NUCLEOTIDE SEQUENCE [LARGE SCALE GENOMIC DNA]</scope>
    <source>
        <strain evidence="3">CBS 568.67</strain>
    </source>
</reference>
<dbReference type="EMBL" id="CAADRA010000011">
    <property type="protein sequence ID" value="VFT77490.1"/>
    <property type="molecule type" value="Genomic_DNA"/>
</dbReference>
<dbReference type="Pfam" id="PF24906">
    <property type="entry name" value="Zf_WRKY19"/>
    <property type="match status" value="1"/>
</dbReference>
<dbReference type="PANTHER" id="PTHR31827">
    <property type="entry name" value="EMB|CAB89363.1"/>
    <property type="match status" value="1"/>
</dbReference>
<name>A0A485K2L9_9STRA</name>
<dbReference type="Proteomes" id="UP000332933">
    <property type="component" value="Unassembled WGS sequence"/>
</dbReference>
<organism evidence="3 4">
    <name type="scientific">Aphanomyces stellatus</name>
    <dbReference type="NCBI Taxonomy" id="120398"/>
    <lineage>
        <taxon>Eukaryota</taxon>
        <taxon>Sar</taxon>
        <taxon>Stramenopiles</taxon>
        <taxon>Oomycota</taxon>
        <taxon>Saprolegniomycetes</taxon>
        <taxon>Saprolegniales</taxon>
        <taxon>Verrucalvaceae</taxon>
        <taxon>Aphanomyces</taxon>
    </lineage>
</organism>
<accession>A0A485K2L9</accession>
<protein>
    <submittedName>
        <fullName evidence="3">Aste57867_264 protein</fullName>
    </submittedName>
</protein>
<reference evidence="2" key="2">
    <citation type="submission" date="2019-06" db="EMBL/GenBank/DDBJ databases">
        <title>Genomics analysis of Aphanomyces spp. identifies a new class of oomycete effector associated with host adaptation.</title>
        <authorList>
            <person name="Gaulin E."/>
        </authorList>
    </citation>
    <scope>NUCLEOTIDE SEQUENCE</scope>
    <source>
        <strain evidence="2">CBS 578.67</strain>
    </source>
</reference>
<keyword evidence="4" id="KW-1185">Reference proteome</keyword>
<dbReference type="EMBL" id="VJMH01000011">
    <property type="protein sequence ID" value="KAF0720471.1"/>
    <property type="molecule type" value="Genomic_DNA"/>
</dbReference>
<sequence length="224" mass="25051">MSTTCFFNDCTHVVAPGSWKCDFHRNRSRCLVALCQNQVYARHLCVRHGGKRRCDVPDCDRNVRLGSLCVRHGAGSAKKQCTEAGCSNVAHKRQKCVRHGGGRQCHIDGCKTHARSGGYCYRHTRRMACRPPTLQWPPISTPLLSLEEHGVLDWKAVATLLDGNMNVHEDDDALDDLSCFAPTETMDVESAELNKIFIDFVVPHQNCVSWGNSTYGAMPKEHLE</sequence>
<feature type="domain" description="WRKY19-like zinc finger" evidence="1">
    <location>
        <begin position="52"/>
        <end position="73"/>
    </location>
</feature>